<reference evidence="1 2" key="1">
    <citation type="submission" date="2019-03" db="EMBL/GenBank/DDBJ databases">
        <title>Draft genome sequences of novel Actinobacteria.</title>
        <authorList>
            <person name="Sahin N."/>
            <person name="Ay H."/>
            <person name="Saygin H."/>
        </authorList>
    </citation>
    <scope>NUCLEOTIDE SEQUENCE [LARGE SCALE GENOMIC DNA]</scope>
    <source>
        <strain evidence="1 2">DSM 45347</strain>
    </source>
</reference>
<dbReference type="EMBL" id="SMJW01000302">
    <property type="protein sequence ID" value="TDC05446.1"/>
    <property type="molecule type" value="Genomic_DNA"/>
</dbReference>
<dbReference type="RefSeq" id="WP_131944522.1">
    <property type="nucleotide sequence ID" value="NZ_BAAAMX010000080.1"/>
</dbReference>
<proteinExistence type="predicted"/>
<keyword evidence="2" id="KW-1185">Reference proteome</keyword>
<evidence type="ECO:0000313" key="1">
    <source>
        <dbReference type="EMBL" id="TDC05446.1"/>
    </source>
</evidence>
<dbReference type="AlphaFoldDB" id="A0A4V2XK75"/>
<dbReference type="OrthoDB" id="4964763at2"/>
<gene>
    <name evidence="1" type="ORF">E1284_35385</name>
</gene>
<sequence length="338" mass="36836">MDNVRMSGAQTLKQQLPCPYNQDLSSVLRNLDRRTPASRNRLANDPVTAAYLAAGMRLIENHLGPGARRSCSDPDDLNSIERPMLSFLSQRAVAAEVANNPEPFPQLGSVSTLRSSWKSQSDFIADLLRFGLWTRYQENHCVVTEFTDVIEGMIAGPNFVRCVQQLGYFDLLTLIDRPRFRLELIAAAGAEGDEVILNAMTENYQDLLGQWKAVFAEILSARGLRLRTGVCLDDLVGIVAAVAEGVALRALTDPQAGVIDHARHRSLLGTASLALIRGCVERTDDTDGLSLEQAVNAMIYDLPNPAPTDGPVPGATPDKAEEAAELSMQAVRSHTVEI</sequence>
<protein>
    <submittedName>
        <fullName evidence="1">Uncharacterized protein</fullName>
    </submittedName>
</protein>
<organism evidence="1 2">
    <name type="scientific">Actinomadura bangladeshensis</name>
    <dbReference type="NCBI Taxonomy" id="453573"/>
    <lineage>
        <taxon>Bacteria</taxon>
        <taxon>Bacillati</taxon>
        <taxon>Actinomycetota</taxon>
        <taxon>Actinomycetes</taxon>
        <taxon>Streptosporangiales</taxon>
        <taxon>Thermomonosporaceae</taxon>
        <taxon>Actinomadura</taxon>
    </lineage>
</organism>
<name>A0A4V2XK75_9ACTN</name>
<accession>A0A4V2XK75</accession>
<evidence type="ECO:0000313" key="2">
    <source>
        <dbReference type="Proteomes" id="UP000295431"/>
    </source>
</evidence>
<dbReference type="Proteomes" id="UP000295431">
    <property type="component" value="Unassembled WGS sequence"/>
</dbReference>
<comment type="caution">
    <text evidence="1">The sequence shown here is derived from an EMBL/GenBank/DDBJ whole genome shotgun (WGS) entry which is preliminary data.</text>
</comment>